<protein>
    <submittedName>
        <fullName evidence="3">Cyclin C</fullName>
    </submittedName>
</protein>
<feature type="domain" description="Cyclin-like" evidence="2">
    <location>
        <begin position="46"/>
        <end position="144"/>
    </location>
</feature>
<dbReference type="GO" id="GO:0016538">
    <property type="term" value="F:cyclin-dependent protein serine/threonine kinase regulator activity"/>
    <property type="evidence" value="ECO:0007669"/>
    <property type="project" value="InterPro"/>
</dbReference>
<dbReference type="PANTHER" id="PTHR10026">
    <property type="entry name" value="CYCLIN"/>
    <property type="match status" value="1"/>
</dbReference>
<dbReference type="GO" id="GO:0006357">
    <property type="term" value="P:regulation of transcription by RNA polymerase II"/>
    <property type="evidence" value="ECO:0007669"/>
    <property type="project" value="InterPro"/>
</dbReference>
<dbReference type="SUPFAM" id="SSF47954">
    <property type="entry name" value="Cyclin-like"/>
    <property type="match status" value="2"/>
</dbReference>
<organism evidence="3">
    <name type="scientific">Tetraselmis sp. GSL018</name>
    <dbReference type="NCBI Taxonomy" id="582737"/>
    <lineage>
        <taxon>Eukaryota</taxon>
        <taxon>Viridiplantae</taxon>
        <taxon>Chlorophyta</taxon>
        <taxon>core chlorophytes</taxon>
        <taxon>Chlorodendrophyceae</taxon>
        <taxon>Chlorodendrales</taxon>
        <taxon>Chlorodendraceae</taxon>
        <taxon>Tetraselmis</taxon>
    </lineage>
</organism>
<dbReference type="EMBL" id="GBEZ01017582">
    <property type="protein sequence ID" value="JAC68764.1"/>
    <property type="molecule type" value="Transcribed_RNA"/>
</dbReference>
<dbReference type="InterPro" id="IPR043198">
    <property type="entry name" value="Cyclin/Ssn8"/>
</dbReference>
<name>A0A061RDA9_9CHLO</name>
<dbReference type="InterPro" id="IPR036915">
    <property type="entry name" value="Cyclin-like_sf"/>
</dbReference>
<gene>
    <name evidence="3" type="primary">CCNC</name>
    <name evidence="3" type="ORF">TSPGSL018_7977</name>
</gene>
<keyword evidence="1" id="KW-0195">Cyclin</keyword>
<dbReference type="CDD" id="cd20514">
    <property type="entry name" value="CYCLIN_CCNC_rpt2"/>
    <property type="match status" value="1"/>
</dbReference>
<dbReference type="Gene3D" id="1.10.472.10">
    <property type="entry name" value="Cyclin-like"/>
    <property type="match status" value="2"/>
</dbReference>
<accession>A0A061RDA9</accession>
<evidence type="ECO:0000259" key="2">
    <source>
        <dbReference type="SMART" id="SM00385"/>
    </source>
</evidence>
<dbReference type="Pfam" id="PF00134">
    <property type="entry name" value="Cyclin_N"/>
    <property type="match status" value="1"/>
</dbReference>
<evidence type="ECO:0000256" key="1">
    <source>
        <dbReference type="RuleBase" id="RU000383"/>
    </source>
</evidence>
<dbReference type="CDD" id="cd20513">
    <property type="entry name" value="CYCLIN_CCNC_rpt1"/>
    <property type="match status" value="1"/>
</dbReference>
<dbReference type="InterPro" id="IPR013763">
    <property type="entry name" value="Cyclin-like_dom"/>
</dbReference>
<dbReference type="InterPro" id="IPR006671">
    <property type="entry name" value="Cyclin_N"/>
</dbReference>
<comment type="similarity">
    <text evidence="1">Belongs to the cyclin family.</text>
</comment>
<proteinExistence type="inferred from homology"/>
<dbReference type="SMART" id="SM00385">
    <property type="entry name" value="CYCLIN"/>
    <property type="match status" value="2"/>
</dbReference>
<evidence type="ECO:0000313" key="3">
    <source>
        <dbReference type="EMBL" id="JAC68764.1"/>
    </source>
</evidence>
<sequence>MAANFWTSNHCKGLVPPESLNDIHPRDYELGFTQDQVLDIVNFYTQFINDLAKSLKLRQRVVATAVVYLRRFYSRNPLSEHDPRVVSRACLYVAAKAEECTVQVRNLRCHMDKRQQRLPSGASSGTAKDPTAKEVLDYELRIMEELDYSLVVFHPYRPLSLFAKDARLPSELVESAWAVVNDMYFTNLPLAYAPHTLALGAIYTAAVVKQKDIDAWMSGLNVDMDKVYEVGLQLLEMYGGFRGIISQDECHRLMASAQARSAGLRAAAA</sequence>
<dbReference type="AlphaFoldDB" id="A0A061RDA9"/>
<dbReference type="PIRSF" id="PIRSF028758">
    <property type="entry name" value="Cyclin, C/H/G types"/>
    <property type="match status" value="1"/>
</dbReference>
<feature type="domain" description="Cyclin-like" evidence="2">
    <location>
        <begin position="157"/>
        <end position="236"/>
    </location>
</feature>
<reference evidence="3" key="1">
    <citation type="submission" date="2014-05" db="EMBL/GenBank/DDBJ databases">
        <title>The transcriptome of the halophilic microalga Tetraselmis sp. GSL018 isolated from the Great Salt Lake, Utah.</title>
        <authorList>
            <person name="Jinkerson R.E."/>
            <person name="D'Adamo S."/>
            <person name="Posewitz M.C."/>
        </authorList>
    </citation>
    <scope>NUCLEOTIDE SEQUENCE</scope>
    <source>
        <strain evidence="3">GSL018</strain>
    </source>
</reference>